<dbReference type="PANTHER" id="PTHR10459:SF60">
    <property type="entry name" value="POLY [ADP-RIBOSE] POLYMERASE 2"/>
    <property type="match status" value="1"/>
</dbReference>
<dbReference type="GO" id="GO:0005730">
    <property type="term" value="C:nucleolus"/>
    <property type="evidence" value="ECO:0007669"/>
    <property type="project" value="TreeGrafter"/>
</dbReference>
<comment type="caution">
    <text evidence="11">The sequence shown here is derived from an EMBL/GenBank/DDBJ whole genome shotgun (WGS) entry which is preliminary data.</text>
</comment>
<dbReference type="Proteomes" id="UP001237642">
    <property type="component" value="Unassembled WGS sequence"/>
</dbReference>
<evidence type="ECO:0000256" key="4">
    <source>
        <dbReference type="ARBA" id="ARBA00022679"/>
    </source>
</evidence>
<comment type="catalytic activity">
    <reaction evidence="9">
        <text>NAD(+) + (ADP-D-ribosyl)n-acceptor = nicotinamide + (ADP-D-ribosyl)n+1-acceptor + H(+).</text>
        <dbReference type="EC" id="2.4.2.30"/>
    </reaction>
</comment>
<evidence type="ECO:0000256" key="6">
    <source>
        <dbReference type="ARBA" id="ARBA00023027"/>
    </source>
</evidence>
<sequence length="124" mass="14354">MERFICDCFPGLQIVVSGLERDYLTVAIELPETLYCGTGHINNKKEKLGDEIYDAMLNQTNVGDNNNKFYVIKLLESDDGLRYMVYNRWGRLGIKGQDKLHDPYTSLECAIQEFEQNFFSKTKN</sequence>
<dbReference type="PANTHER" id="PTHR10459">
    <property type="entry name" value="DNA LIGASE"/>
    <property type="match status" value="1"/>
</dbReference>
<dbReference type="GO" id="GO:0070212">
    <property type="term" value="P:protein poly-ADP-ribosylation"/>
    <property type="evidence" value="ECO:0007669"/>
    <property type="project" value="TreeGrafter"/>
</dbReference>
<dbReference type="EMBL" id="JAUIZM010000005">
    <property type="protein sequence ID" value="KAK1385850.1"/>
    <property type="molecule type" value="Genomic_DNA"/>
</dbReference>
<dbReference type="SMART" id="SM00773">
    <property type="entry name" value="WGR"/>
    <property type="match status" value="1"/>
</dbReference>
<organism evidence="11 12">
    <name type="scientific">Heracleum sosnowskyi</name>
    <dbReference type="NCBI Taxonomy" id="360622"/>
    <lineage>
        <taxon>Eukaryota</taxon>
        <taxon>Viridiplantae</taxon>
        <taxon>Streptophyta</taxon>
        <taxon>Embryophyta</taxon>
        <taxon>Tracheophyta</taxon>
        <taxon>Spermatophyta</taxon>
        <taxon>Magnoliopsida</taxon>
        <taxon>eudicotyledons</taxon>
        <taxon>Gunneridae</taxon>
        <taxon>Pentapetalae</taxon>
        <taxon>asterids</taxon>
        <taxon>campanulids</taxon>
        <taxon>Apiales</taxon>
        <taxon>Apiaceae</taxon>
        <taxon>Apioideae</taxon>
        <taxon>apioid superclade</taxon>
        <taxon>Tordylieae</taxon>
        <taxon>Tordyliinae</taxon>
        <taxon>Heracleum</taxon>
    </lineage>
</organism>
<keyword evidence="7" id="KW-0539">Nucleus</keyword>
<dbReference type="FunFam" id="2.20.140.10:FF:000001">
    <property type="entry name" value="Poly [ADP-ribose] polymerase"/>
    <property type="match status" value="1"/>
</dbReference>
<protein>
    <recommendedName>
        <fullName evidence="2">NAD(+) ADP-ribosyltransferase</fullName>
        <ecNumber evidence="2">2.4.2.30</ecNumber>
    </recommendedName>
</protein>
<dbReference type="AlphaFoldDB" id="A0AAD8IHL2"/>
<feature type="domain" description="WGR" evidence="10">
    <location>
        <begin position="38"/>
        <end position="124"/>
    </location>
</feature>
<dbReference type="Pfam" id="PF05406">
    <property type="entry name" value="WGR"/>
    <property type="match status" value="1"/>
</dbReference>
<dbReference type="GO" id="GO:0016779">
    <property type="term" value="F:nucleotidyltransferase activity"/>
    <property type="evidence" value="ECO:0007669"/>
    <property type="project" value="UniProtKB-KW"/>
</dbReference>
<evidence type="ECO:0000256" key="2">
    <source>
        <dbReference type="ARBA" id="ARBA00012020"/>
    </source>
</evidence>
<evidence type="ECO:0000256" key="8">
    <source>
        <dbReference type="ARBA" id="ARBA00024347"/>
    </source>
</evidence>
<evidence type="ECO:0000256" key="3">
    <source>
        <dbReference type="ARBA" id="ARBA00022676"/>
    </source>
</evidence>
<evidence type="ECO:0000313" key="11">
    <source>
        <dbReference type="EMBL" id="KAK1385850.1"/>
    </source>
</evidence>
<reference evidence="11" key="2">
    <citation type="submission" date="2023-05" db="EMBL/GenBank/DDBJ databases">
        <authorList>
            <person name="Schelkunov M.I."/>
        </authorList>
    </citation>
    <scope>NUCLEOTIDE SEQUENCE</scope>
    <source>
        <strain evidence="11">Hsosn_3</strain>
        <tissue evidence="11">Leaf</tissue>
    </source>
</reference>
<dbReference type="GO" id="GO:1990404">
    <property type="term" value="F:NAD+-protein mono-ADP-ribosyltransferase activity"/>
    <property type="evidence" value="ECO:0007669"/>
    <property type="project" value="TreeGrafter"/>
</dbReference>
<reference evidence="11" key="1">
    <citation type="submission" date="2023-02" db="EMBL/GenBank/DDBJ databases">
        <title>Genome of toxic invasive species Heracleum sosnowskyi carries increased number of genes despite the absence of recent whole-genome duplications.</title>
        <authorList>
            <person name="Schelkunov M."/>
            <person name="Shtratnikova V."/>
            <person name="Makarenko M."/>
            <person name="Klepikova A."/>
            <person name="Omelchenko D."/>
            <person name="Novikova G."/>
            <person name="Obukhova E."/>
            <person name="Bogdanov V."/>
            <person name="Penin A."/>
            <person name="Logacheva M."/>
        </authorList>
    </citation>
    <scope>NUCLEOTIDE SEQUENCE</scope>
    <source>
        <strain evidence="11">Hsosn_3</strain>
        <tissue evidence="11">Leaf</tissue>
    </source>
</reference>
<dbReference type="InterPro" id="IPR050800">
    <property type="entry name" value="ARTD/PARP"/>
</dbReference>
<keyword evidence="12" id="KW-1185">Reference proteome</keyword>
<comment type="similarity">
    <text evidence="8">Belongs to the ARTD/PARP family.</text>
</comment>
<dbReference type="GO" id="GO:0003950">
    <property type="term" value="F:NAD+ poly-ADP-ribosyltransferase activity"/>
    <property type="evidence" value="ECO:0007669"/>
    <property type="project" value="UniProtKB-EC"/>
</dbReference>
<dbReference type="EC" id="2.4.2.30" evidence="2"/>
<dbReference type="InterPro" id="IPR036930">
    <property type="entry name" value="WGR_dom_sf"/>
</dbReference>
<evidence type="ECO:0000256" key="9">
    <source>
        <dbReference type="ARBA" id="ARBA00033987"/>
    </source>
</evidence>
<dbReference type="SUPFAM" id="SSF142921">
    <property type="entry name" value="WGR domain-like"/>
    <property type="match status" value="1"/>
</dbReference>
<keyword evidence="4" id="KW-0808">Transferase</keyword>
<evidence type="ECO:0000256" key="1">
    <source>
        <dbReference type="ARBA" id="ARBA00004123"/>
    </source>
</evidence>
<dbReference type="InterPro" id="IPR008893">
    <property type="entry name" value="WGR_domain"/>
</dbReference>
<dbReference type="PROSITE" id="PS51977">
    <property type="entry name" value="WGR"/>
    <property type="match status" value="1"/>
</dbReference>
<keyword evidence="5" id="KW-0548">Nucleotidyltransferase</keyword>
<evidence type="ECO:0000256" key="5">
    <source>
        <dbReference type="ARBA" id="ARBA00022695"/>
    </source>
</evidence>
<evidence type="ECO:0000313" key="12">
    <source>
        <dbReference type="Proteomes" id="UP001237642"/>
    </source>
</evidence>
<dbReference type="Gene3D" id="2.20.140.10">
    <property type="entry name" value="WGR domain"/>
    <property type="match status" value="1"/>
</dbReference>
<accession>A0AAD8IHL2</accession>
<comment type="subcellular location">
    <subcellularLocation>
        <location evidence="1">Nucleus</location>
    </subcellularLocation>
</comment>
<evidence type="ECO:0000256" key="7">
    <source>
        <dbReference type="ARBA" id="ARBA00023242"/>
    </source>
</evidence>
<name>A0AAD8IHL2_9APIA</name>
<proteinExistence type="inferred from homology"/>
<dbReference type="GO" id="GO:0006302">
    <property type="term" value="P:double-strand break repair"/>
    <property type="evidence" value="ECO:0007669"/>
    <property type="project" value="TreeGrafter"/>
</dbReference>
<gene>
    <name evidence="11" type="ORF">POM88_023585</name>
</gene>
<keyword evidence="6" id="KW-0520">NAD</keyword>
<keyword evidence="3" id="KW-0328">Glycosyltransferase</keyword>
<evidence type="ECO:0000259" key="10">
    <source>
        <dbReference type="PROSITE" id="PS51977"/>
    </source>
</evidence>